<reference evidence="2" key="2">
    <citation type="submission" date="2025-09" db="UniProtKB">
        <authorList>
            <consortium name="Ensembl"/>
        </authorList>
    </citation>
    <scope>IDENTIFICATION</scope>
</reference>
<dbReference type="Ensembl" id="ENSKMAT00000012097.1">
    <property type="protein sequence ID" value="ENSKMAP00000011917.1"/>
    <property type="gene ID" value="ENSKMAG00000008965.1"/>
</dbReference>
<reference evidence="2" key="1">
    <citation type="submission" date="2025-08" db="UniProtKB">
        <authorList>
            <consortium name="Ensembl"/>
        </authorList>
    </citation>
    <scope>IDENTIFICATION</scope>
</reference>
<accession>A0A3Q3FF71</accession>
<evidence type="ECO:0000313" key="3">
    <source>
        <dbReference type="Proteomes" id="UP000264800"/>
    </source>
</evidence>
<feature type="chain" id="PRO_5018542216" evidence="1">
    <location>
        <begin position="23"/>
        <end position="108"/>
    </location>
</feature>
<feature type="signal peptide" evidence="1">
    <location>
        <begin position="1"/>
        <end position="22"/>
    </location>
</feature>
<keyword evidence="3" id="KW-1185">Reference proteome</keyword>
<evidence type="ECO:0000313" key="2">
    <source>
        <dbReference type="Ensembl" id="ENSKMAP00000011917.1"/>
    </source>
</evidence>
<name>A0A3Q3FF71_KRYMA</name>
<protein>
    <submittedName>
        <fullName evidence="2">Uncharacterized protein</fullName>
    </submittedName>
</protein>
<keyword evidence="1" id="KW-0732">Signal</keyword>
<dbReference type="Proteomes" id="UP000264800">
    <property type="component" value="Unplaced"/>
</dbReference>
<proteinExistence type="predicted"/>
<dbReference type="AlphaFoldDB" id="A0A3Q3FF71"/>
<evidence type="ECO:0000256" key="1">
    <source>
        <dbReference type="SAM" id="SignalP"/>
    </source>
</evidence>
<sequence>GVVMSFNGAILFLLSLCRRQRGRVVPEVGGASLNGQVGLVKRDWPKQTNNMQPLCKKLSAEGHFVPTSALCREEVIYGMYAVNYVLVRNQGHRSDRRQALILKPRGNK</sequence>
<organism evidence="2 3">
    <name type="scientific">Kryptolebias marmoratus</name>
    <name type="common">Mangrove killifish</name>
    <name type="synonym">Rivulus marmoratus</name>
    <dbReference type="NCBI Taxonomy" id="37003"/>
    <lineage>
        <taxon>Eukaryota</taxon>
        <taxon>Metazoa</taxon>
        <taxon>Chordata</taxon>
        <taxon>Craniata</taxon>
        <taxon>Vertebrata</taxon>
        <taxon>Euteleostomi</taxon>
        <taxon>Actinopterygii</taxon>
        <taxon>Neopterygii</taxon>
        <taxon>Teleostei</taxon>
        <taxon>Neoteleostei</taxon>
        <taxon>Acanthomorphata</taxon>
        <taxon>Ovalentaria</taxon>
        <taxon>Atherinomorphae</taxon>
        <taxon>Cyprinodontiformes</taxon>
        <taxon>Rivulidae</taxon>
        <taxon>Kryptolebias</taxon>
    </lineage>
</organism>